<evidence type="ECO:0000256" key="2">
    <source>
        <dbReference type="ARBA" id="ARBA00009433"/>
    </source>
</evidence>
<dbReference type="RefSeq" id="WP_090590550.1">
    <property type="nucleotide sequence ID" value="NZ_FNCS01000001.1"/>
</dbReference>
<dbReference type="InterPro" id="IPR001041">
    <property type="entry name" value="2Fe-2S_ferredoxin-type"/>
</dbReference>
<reference evidence="21 22" key="1">
    <citation type="submission" date="2016-10" db="EMBL/GenBank/DDBJ databases">
        <authorList>
            <person name="de Groot N.N."/>
        </authorList>
    </citation>
    <scope>NUCLEOTIDE SEQUENCE [LARGE SCALE GENOMIC DNA]</scope>
    <source>
        <strain evidence="21 22">CGMCC 1.10267</strain>
    </source>
</reference>
<dbReference type="NCBIfam" id="TIGR00384">
    <property type="entry name" value="dhsB"/>
    <property type="match status" value="1"/>
</dbReference>
<dbReference type="GO" id="GO:0051539">
    <property type="term" value="F:4 iron, 4 sulfur cluster binding"/>
    <property type="evidence" value="ECO:0007669"/>
    <property type="project" value="UniProtKB-KW"/>
</dbReference>
<feature type="domain" description="4Fe-4S ferredoxin-type" evidence="20">
    <location>
        <begin position="161"/>
        <end position="191"/>
    </location>
</feature>
<feature type="domain" description="2Fe-2S ferredoxin-type" evidence="19">
    <location>
        <begin position="30"/>
        <end position="120"/>
    </location>
</feature>
<evidence type="ECO:0000256" key="5">
    <source>
        <dbReference type="ARBA" id="ARBA00022131"/>
    </source>
</evidence>
<evidence type="ECO:0000313" key="22">
    <source>
        <dbReference type="Proteomes" id="UP000199495"/>
    </source>
</evidence>
<name>A0A1G7SB02_9HYPH</name>
<dbReference type="GO" id="GO:0051537">
    <property type="term" value="F:2 iron, 2 sulfur cluster binding"/>
    <property type="evidence" value="ECO:0007669"/>
    <property type="project" value="UniProtKB-KW"/>
</dbReference>
<dbReference type="FunFam" id="3.10.20.30:FF:000007">
    <property type="entry name" value="Succinate dehydrogenase [ubiquinone] iron-sulfur subunit, mitochondrial"/>
    <property type="match status" value="1"/>
</dbReference>
<feature type="region of interest" description="Disordered" evidence="18">
    <location>
        <begin position="1"/>
        <end position="22"/>
    </location>
</feature>
<sequence>MAELVLDKRSRPKAGKTWPKPEGATNLREYQVYRYDPDTQENPRIDTYFVDLDDCGPMILDGLLWIKNNIDPTLTLRRSCREGICGSCAMNIDGANTLACTKGMDEVSKGAVKVYPLPHMPVVKDLVPDLSTFYEQHKSVQPWLQTKSPTPDTEWLQSREDRAKLDGLYECILCACCSTSCPSYWWNGEKYLGPAVLLQAYRWLIDSRDEATSERLDDLEDPFKLYRCHTIMNCAKVCPKGLNPAKAIAEIKKMMIERKVA</sequence>
<dbReference type="InterPro" id="IPR050573">
    <property type="entry name" value="SDH/FRD_Iron-Sulfur"/>
</dbReference>
<comment type="catalytic activity">
    <reaction evidence="16 17">
        <text>a quinone + succinate = fumarate + a quinol</text>
        <dbReference type="Rhea" id="RHEA:40523"/>
        <dbReference type="ChEBI" id="CHEBI:24646"/>
        <dbReference type="ChEBI" id="CHEBI:29806"/>
        <dbReference type="ChEBI" id="CHEBI:30031"/>
        <dbReference type="ChEBI" id="CHEBI:132124"/>
        <dbReference type="EC" id="1.3.5.1"/>
    </reaction>
</comment>
<dbReference type="FunFam" id="1.10.1060.10:FF:000001">
    <property type="entry name" value="Succinate dehydrogenase iron-sulfur subunit SdhB"/>
    <property type="match status" value="1"/>
</dbReference>
<dbReference type="PROSITE" id="PS51379">
    <property type="entry name" value="4FE4S_FER_2"/>
    <property type="match status" value="1"/>
</dbReference>
<dbReference type="PROSITE" id="PS51085">
    <property type="entry name" value="2FE2S_FER_2"/>
    <property type="match status" value="1"/>
</dbReference>
<dbReference type="GO" id="GO:0008177">
    <property type="term" value="F:succinate dehydrogenase (quinone) activity"/>
    <property type="evidence" value="ECO:0007669"/>
    <property type="project" value="UniProtKB-EC"/>
</dbReference>
<dbReference type="GO" id="GO:0046872">
    <property type="term" value="F:metal ion binding"/>
    <property type="evidence" value="ECO:0007669"/>
    <property type="project" value="UniProtKB-KW"/>
</dbReference>
<evidence type="ECO:0000256" key="1">
    <source>
        <dbReference type="ARBA" id="ARBA00004894"/>
    </source>
</evidence>
<comment type="cofactor">
    <cofactor evidence="17">
        <name>[3Fe-4S] cluster</name>
        <dbReference type="ChEBI" id="CHEBI:21137"/>
    </cofactor>
    <text evidence="17">Binds 1 [3Fe-4S] cluster.</text>
</comment>
<dbReference type="InterPro" id="IPR017896">
    <property type="entry name" value="4Fe4S_Fe-S-bd"/>
</dbReference>
<dbReference type="PROSITE" id="PS00197">
    <property type="entry name" value="2FE2S_FER_1"/>
    <property type="match status" value="1"/>
</dbReference>
<dbReference type="InterPro" id="IPR004489">
    <property type="entry name" value="Succ_DH/fum_Rdtase_Fe-S"/>
</dbReference>
<dbReference type="EMBL" id="FNCS01000001">
    <property type="protein sequence ID" value="SDG20104.1"/>
    <property type="molecule type" value="Genomic_DNA"/>
</dbReference>
<dbReference type="Gene3D" id="3.10.20.30">
    <property type="match status" value="1"/>
</dbReference>
<dbReference type="SUPFAM" id="SSF46548">
    <property type="entry name" value="alpha-helical ferredoxin"/>
    <property type="match status" value="1"/>
</dbReference>
<evidence type="ECO:0000256" key="18">
    <source>
        <dbReference type="SAM" id="MobiDB-lite"/>
    </source>
</evidence>
<dbReference type="PROSITE" id="PS00198">
    <property type="entry name" value="4FE4S_FER_1"/>
    <property type="match status" value="1"/>
</dbReference>
<comment type="subunit">
    <text evidence="3">Part of an enzyme complex containing four subunits: a flavoprotein, an iron-sulfur, cytochrome b-556, and a hydrophobic anchor protein.</text>
</comment>
<evidence type="ECO:0000256" key="13">
    <source>
        <dbReference type="ARBA" id="ARBA00023004"/>
    </source>
</evidence>
<evidence type="ECO:0000313" key="21">
    <source>
        <dbReference type="EMBL" id="SDG20104.1"/>
    </source>
</evidence>
<dbReference type="InterPro" id="IPR006058">
    <property type="entry name" value="2Fe2S_fd_BS"/>
</dbReference>
<dbReference type="Pfam" id="PF13534">
    <property type="entry name" value="Fer4_17"/>
    <property type="match status" value="1"/>
</dbReference>
<keyword evidence="14 17" id="KW-0411">Iron-sulfur</keyword>
<dbReference type="Pfam" id="PF13085">
    <property type="entry name" value="Fer2_3"/>
    <property type="match status" value="1"/>
</dbReference>
<dbReference type="GO" id="GO:0051538">
    <property type="term" value="F:3 iron, 4 sulfur cluster binding"/>
    <property type="evidence" value="ECO:0007669"/>
    <property type="project" value="UniProtKB-KW"/>
</dbReference>
<evidence type="ECO:0000256" key="4">
    <source>
        <dbReference type="ARBA" id="ARBA00012792"/>
    </source>
</evidence>
<keyword evidence="22" id="KW-1185">Reference proteome</keyword>
<evidence type="ECO:0000256" key="14">
    <source>
        <dbReference type="ARBA" id="ARBA00023014"/>
    </source>
</evidence>
<evidence type="ECO:0000259" key="19">
    <source>
        <dbReference type="PROSITE" id="PS51085"/>
    </source>
</evidence>
<evidence type="ECO:0000259" key="20">
    <source>
        <dbReference type="PROSITE" id="PS51379"/>
    </source>
</evidence>
<evidence type="ECO:0000256" key="3">
    <source>
        <dbReference type="ARBA" id="ARBA00011294"/>
    </source>
</evidence>
<comment type="cofactor">
    <cofactor evidence="17">
        <name>[4Fe-4S] cluster</name>
        <dbReference type="ChEBI" id="CHEBI:49883"/>
    </cofactor>
    <text evidence="17">Binds 1 [4Fe-4S] cluster.</text>
</comment>
<accession>A0A1G7SB02</accession>
<dbReference type="GO" id="GO:0009055">
    <property type="term" value="F:electron transfer activity"/>
    <property type="evidence" value="ECO:0007669"/>
    <property type="project" value="InterPro"/>
</dbReference>
<evidence type="ECO:0000256" key="11">
    <source>
        <dbReference type="ARBA" id="ARBA00022982"/>
    </source>
</evidence>
<dbReference type="SUPFAM" id="SSF54292">
    <property type="entry name" value="2Fe-2S ferredoxin-like"/>
    <property type="match status" value="1"/>
</dbReference>
<dbReference type="InterPro" id="IPR009051">
    <property type="entry name" value="Helical_ferredxn"/>
</dbReference>
<dbReference type="UniPathway" id="UPA00223">
    <property type="reaction ID" value="UER01005"/>
</dbReference>
<dbReference type="GO" id="GO:0022904">
    <property type="term" value="P:respiratory electron transport chain"/>
    <property type="evidence" value="ECO:0007669"/>
    <property type="project" value="TreeGrafter"/>
</dbReference>
<keyword evidence="12" id="KW-0560">Oxidoreductase</keyword>
<evidence type="ECO:0000256" key="10">
    <source>
        <dbReference type="ARBA" id="ARBA00022723"/>
    </source>
</evidence>
<dbReference type="CDD" id="cd00207">
    <property type="entry name" value="fer2"/>
    <property type="match status" value="1"/>
</dbReference>
<evidence type="ECO:0000256" key="16">
    <source>
        <dbReference type="ARBA" id="ARBA00049220"/>
    </source>
</evidence>
<evidence type="ECO:0000256" key="9">
    <source>
        <dbReference type="ARBA" id="ARBA00022714"/>
    </source>
</evidence>
<dbReference type="NCBIfam" id="NF004616">
    <property type="entry name" value="PRK05950.1"/>
    <property type="match status" value="1"/>
</dbReference>
<keyword evidence="8" id="KW-0816">Tricarboxylic acid cycle</keyword>
<dbReference type="PANTHER" id="PTHR11921">
    <property type="entry name" value="SUCCINATE DEHYDROGENASE IRON-SULFUR PROTEIN"/>
    <property type="match status" value="1"/>
</dbReference>
<comment type="similarity">
    <text evidence="2 17">Belongs to the succinate dehydrogenase/fumarate reductase iron-sulfur protein family.</text>
</comment>
<dbReference type="InterPro" id="IPR036010">
    <property type="entry name" value="2Fe-2S_ferredoxin-like_sf"/>
</dbReference>
<keyword evidence="11" id="KW-0249">Electron transport</keyword>
<evidence type="ECO:0000256" key="6">
    <source>
        <dbReference type="ARBA" id="ARBA00022448"/>
    </source>
</evidence>
<keyword evidence="9 17" id="KW-0001">2Fe-2S</keyword>
<dbReference type="STRING" id="440168.SAMN04487974_101400"/>
<comment type="cofactor">
    <cofactor evidence="17">
        <name>[2Fe-2S] cluster</name>
        <dbReference type="ChEBI" id="CHEBI:190135"/>
    </cofactor>
    <text evidence="17">Binds 1 [2Fe-2S] cluster.</text>
</comment>
<proteinExistence type="inferred from homology"/>
<keyword evidence="7 17" id="KW-0004">4Fe-4S</keyword>
<evidence type="ECO:0000256" key="15">
    <source>
        <dbReference type="ARBA" id="ARBA00023291"/>
    </source>
</evidence>
<comment type="pathway">
    <text evidence="1">Carbohydrate metabolism; tricarboxylic acid cycle; fumarate from succinate (bacterial route): step 1/1.</text>
</comment>
<dbReference type="GO" id="GO:0006099">
    <property type="term" value="P:tricarboxylic acid cycle"/>
    <property type="evidence" value="ECO:0007669"/>
    <property type="project" value="UniProtKB-UniPathway"/>
</dbReference>
<dbReference type="InterPro" id="IPR025192">
    <property type="entry name" value="Succ_DH/fum_Rdtase_N"/>
</dbReference>
<protein>
    <recommendedName>
        <fullName evidence="5 17">Succinate dehydrogenase iron-sulfur subunit</fullName>
        <ecNumber evidence="4 17">1.3.5.1</ecNumber>
    </recommendedName>
</protein>
<dbReference type="InterPro" id="IPR012675">
    <property type="entry name" value="Beta-grasp_dom_sf"/>
</dbReference>
<dbReference type="InterPro" id="IPR017900">
    <property type="entry name" value="4Fe4S_Fe_S_CS"/>
</dbReference>
<dbReference type="Gene3D" id="1.10.1060.10">
    <property type="entry name" value="Alpha-helical ferredoxin"/>
    <property type="match status" value="1"/>
</dbReference>
<evidence type="ECO:0000256" key="17">
    <source>
        <dbReference type="RuleBase" id="RU361237"/>
    </source>
</evidence>
<dbReference type="AlphaFoldDB" id="A0A1G7SB02"/>
<evidence type="ECO:0000256" key="12">
    <source>
        <dbReference type="ARBA" id="ARBA00023002"/>
    </source>
</evidence>
<dbReference type="EC" id="1.3.5.1" evidence="4 17"/>
<dbReference type="PANTHER" id="PTHR11921:SF29">
    <property type="entry name" value="SUCCINATE DEHYDROGENASE [UBIQUINONE] IRON-SULFUR SUBUNIT, MITOCHONDRIAL"/>
    <property type="match status" value="1"/>
</dbReference>
<keyword evidence="6" id="KW-0813">Transport</keyword>
<keyword evidence="13 17" id="KW-0408">Iron</keyword>
<evidence type="ECO:0000256" key="7">
    <source>
        <dbReference type="ARBA" id="ARBA00022485"/>
    </source>
</evidence>
<organism evidence="21 22">
    <name type="scientific">Pelagibacterium luteolum</name>
    <dbReference type="NCBI Taxonomy" id="440168"/>
    <lineage>
        <taxon>Bacteria</taxon>
        <taxon>Pseudomonadati</taxon>
        <taxon>Pseudomonadota</taxon>
        <taxon>Alphaproteobacteria</taxon>
        <taxon>Hyphomicrobiales</taxon>
        <taxon>Devosiaceae</taxon>
        <taxon>Pelagibacterium</taxon>
    </lineage>
</organism>
<keyword evidence="15 17" id="KW-0003">3Fe-4S</keyword>
<dbReference type="Proteomes" id="UP000199495">
    <property type="component" value="Unassembled WGS sequence"/>
</dbReference>
<gene>
    <name evidence="21" type="ORF">SAMN04487974_101400</name>
</gene>
<evidence type="ECO:0000256" key="8">
    <source>
        <dbReference type="ARBA" id="ARBA00022532"/>
    </source>
</evidence>
<keyword evidence="10 17" id="KW-0479">Metal-binding</keyword>
<dbReference type="OrthoDB" id="9804391at2"/>